<evidence type="ECO:0000313" key="2">
    <source>
        <dbReference type="EMBL" id="CEM28260.1"/>
    </source>
</evidence>
<organism evidence="2">
    <name type="scientific">Chromera velia CCMP2878</name>
    <dbReference type="NCBI Taxonomy" id="1169474"/>
    <lineage>
        <taxon>Eukaryota</taxon>
        <taxon>Sar</taxon>
        <taxon>Alveolata</taxon>
        <taxon>Colpodellida</taxon>
        <taxon>Chromeraceae</taxon>
        <taxon>Chromera</taxon>
    </lineage>
</organism>
<evidence type="ECO:0000256" key="1">
    <source>
        <dbReference type="SAM" id="MobiDB-lite"/>
    </source>
</evidence>
<dbReference type="AlphaFoldDB" id="A0A0G4GFI0"/>
<reference evidence="2" key="1">
    <citation type="submission" date="2014-11" db="EMBL/GenBank/DDBJ databases">
        <authorList>
            <person name="Otto D Thomas"/>
            <person name="Naeem Raeece"/>
        </authorList>
    </citation>
    <scope>NUCLEOTIDE SEQUENCE</scope>
</reference>
<dbReference type="VEuPathDB" id="CryptoDB:Cvel_4637"/>
<feature type="region of interest" description="Disordered" evidence="1">
    <location>
        <begin position="48"/>
        <end position="71"/>
    </location>
</feature>
<sequence length="99" mass="11381">MERSAYKKVSILARYSRIASPPYYILSSAPRRRCLSILSGILFERRRGKRSNPAPSAYPCDLDQEYGEGPEGEKRLDFYGEGDESDHDCWVSLFLQLDE</sequence>
<proteinExistence type="predicted"/>
<name>A0A0G4GFI0_9ALVE</name>
<dbReference type="EMBL" id="CDMZ01001159">
    <property type="protein sequence ID" value="CEM28260.1"/>
    <property type="molecule type" value="Genomic_DNA"/>
</dbReference>
<gene>
    <name evidence="2" type="ORF">Cvel_4637</name>
</gene>
<protein>
    <submittedName>
        <fullName evidence="2">Uncharacterized protein</fullName>
    </submittedName>
</protein>
<accession>A0A0G4GFI0</accession>